<evidence type="ECO:0000259" key="10">
    <source>
        <dbReference type="PROSITE" id="PS50893"/>
    </source>
</evidence>
<dbReference type="FunFam" id="3.40.50.300:FF:000056">
    <property type="entry name" value="Cell division ATP-binding protein FtsE"/>
    <property type="match status" value="1"/>
</dbReference>
<dbReference type="PANTHER" id="PTHR24220">
    <property type="entry name" value="IMPORT ATP-BINDING PROTEIN"/>
    <property type="match status" value="1"/>
</dbReference>
<evidence type="ECO:0000256" key="1">
    <source>
        <dbReference type="ARBA" id="ARBA00005417"/>
    </source>
</evidence>
<keyword evidence="8 9" id="KW-0131">Cell cycle</keyword>
<dbReference type="InterPro" id="IPR027417">
    <property type="entry name" value="P-loop_NTPase"/>
</dbReference>
<evidence type="ECO:0000256" key="5">
    <source>
        <dbReference type="ARBA" id="ARBA00022741"/>
    </source>
</evidence>
<dbReference type="SUPFAM" id="SSF52540">
    <property type="entry name" value="P-loop containing nucleoside triphosphate hydrolases"/>
    <property type="match status" value="1"/>
</dbReference>
<dbReference type="InterPro" id="IPR015854">
    <property type="entry name" value="ABC_transpr_LolD-like"/>
</dbReference>
<dbReference type="GO" id="GO:0022857">
    <property type="term" value="F:transmembrane transporter activity"/>
    <property type="evidence" value="ECO:0007669"/>
    <property type="project" value="TreeGrafter"/>
</dbReference>
<evidence type="ECO:0000256" key="9">
    <source>
        <dbReference type="RuleBase" id="RU365094"/>
    </source>
</evidence>
<keyword evidence="5 9" id="KW-0547">Nucleotide-binding</keyword>
<keyword evidence="6 9" id="KW-0067">ATP-binding</keyword>
<evidence type="ECO:0000256" key="2">
    <source>
        <dbReference type="ARBA" id="ARBA00020019"/>
    </source>
</evidence>
<dbReference type="InterPro" id="IPR017871">
    <property type="entry name" value="ABC_transporter-like_CS"/>
</dbReference>
<dbReference type="HOGENOM" id="CLU_000604_1_22_9"/>
<evidence type="ECO:0000256" key="7">
    <source>
        <dbReference type="ARBA" id="ARBA00023136"/>
    </source>
</evidence>
<comment type="similarity">
    <text evidence="1 9">Belongs to the ABC transporter superfamily.</text>
</comment>
<dbReference type="PATRIC" id="fig|1216932.3.peg.1093"/>
<dbReference type="GO" id="GO:0005886">
    <property type="term" value="C:plasma membrane"/>
    <property type="evidence" value="ECO:0007669"/>
    <property type="project" value="UniProtKB-SubCell"/>
</dbReference>
<dbReference type="PROSITE" id="PS00211">
    <property type="entry name" value="ABC_TRANSPORTER_1"/>
    <property type="match status" value="1"/>
</dbReference>
<dbReference type="InterPro" id="IPR003439">
    <property type="entry name" value="ABC_transporter-like_ATP-bd"/>
</dbReference>
<dbReference type="NCBIfam" id="TIGR02673">
    <property type="entry name" value="FtsE"/>
    <property type="match status" value="1"/>
</dbReference>
<name>W6S1U5_9CLOT</name>
<keyword evidence="3 9" id="KW-1003">Cell membrane</keyword>
<evidence type="ECO:0000313" key="12">
    <source>
        <dbReference type="Proteomes" id="UP000019426"/>
    </source>
</evidence>
<dbReference type="InterPro" id="IPR005286">
    <property type="entry name" value="Cell_div_FtsE"/>
</dbReference>
<dbReference type="STRING" id="1216932.CM240_1103"/>
<evidence type="ECO:0000256" key="4">
    <source>
        <dbReference type="ARBA" id="ARBA00022618"/>
    </source>
</evidence>
<dbReference type="OrthoDB" id="9802264at2"/>
<dbReference type="Proteomes" id="UP000019426">
    <property type="component" value="Chromosome M2/40_rep1"/>
</dbReference>
<keyword evidence="4 9" id="KW-0132">Cell division</keyword>
<keyword evidence="7 9" id="KW-0472">Membrane</keyword>
<dbReference type="Gene3D" id="3.40.50.300">
    <property type="entry name" value="P-loop containing nucleotide triphosphate hydrolases"/>
    <property type="match status" value="1"/>
</dbReference>
<dbReference type="GO" id="GO:0051301">
    <property type="term" value="P:cell division"/>
    <property type="evidence" value="ECO:0007669"/>
    <property type="project" value="UniProtKB-UniRule"/>
</dbReference>
<protein>
    <recommendedName>
        <fullName evidence="2 9">Cell division ATP-binding protein FtsE</fullName>
    </recommendedName>
</protein>
<dbReference type="SMART" id="SM00382">
    <property type="entry name" value="AAA"/>
    <property type="match status" value="1"/>
</dbReference>
<evidence type="ECO:0000256" key="8">
    <source>
        <dbReference type="ARBA" id="ARBA00023306"/>
    </source>
</evidence>
<sequence length="226" mass="25459">MISFKNVNLIYDNDVQALNNINFRINKGEFVFLVGTSGSGKSSLIKTILKEIDCTSGDINVNSQSIKELKNKDIPYFRRRLGVIFQDFRLLNEKTVYENVATAMRVVEADENNIKKRVPIVLEKVGLKNKLNCYPRELSGGEQQRVAIARAIVNDPLLILADEPTGNLDPETTLEILKILNEVNKSGTTILMATHDKEVVNNMRKRVISMKNGKIIHDNIEGGYKL</sequence>
<proteinExistence type="inferred from homology"/>
<comment type="function">
    <text evidence="9">Part of the ABC transporter FtsEX involved in cellular division.</text>
</comment>
<feature type="domain" description="ABC transporter" evidence="10">
    <location>
        <begin position="2"/>
        <end position="226"/>
    </location>
</feature>
<keyword evidence="12" id="KW-1185">Reference proteome</keyword>
<evidence type="ECO:0000256" key="3">
    <source>
        <dbReference type="ARBA" id="ARBA00022475"/>
    </source>
</evidence>
<reference evidence="11 12" key="1">
    <citation type="submission" date="2013-11" db="EMBL/GenBank/DDBJ databases">
        <title>Complete genome sequence of Clostridum sp. M2/40.</title>
        <authorList>
            <person name="Wibberg D."/>
            <person name="Puehler A."/>
            <person name="Schlueter A."/>
        </authorList>
    </citation>
    <scope>NUCLEOTIDE SEQUENCE [LARGE SCALE GENOMIC DNA]</scope>
    <source>
        <strain evidence="12">M2/40</strain>
    </source>
</reference>
<comment type="subcellular location">
    <subcellularLocation>
        <location evidence="9">Cell membrane</location>
        <topology evidence="9">Peripheral membrane protein</topology>
        <orientation evidence="9">Cytoplasmic side</orientation>
    </subcellularLocation>
</comment>
<accession>W6S1U5</accession>
<evidence type="ECO:0000313" key="11">
    <source>
        <dbReference type="EMBL" id="CDM68267.1"/>
    </source>
</evidence>
<dbReference type="AlphaFoldDB" id="W6S1U5"/>
<dbReference type="GO" id="GO:0016887">
    <property type="term" value="F:ATP hydrolysis activity"/>
    <property type="evidence" value="ECO:0007669"/>
    <property type="project" value="InterPro"/>
</dbReference>
<organism evidence="11 12">
    <name type="scientific">Clostridium bornimense</name>
    <dbReference type="NCBI Taxonomy" id="1216932"/>
    <lineage>
        <taxon>Bacteria</taxon>
        <taxon>Bacillati</taxon>
        <taxon>Bacillota</taxon>
        <taxon>Clostridia</taxon>
        <taxon>Eubacteriales</taxon>
        <taxon>Clostridiaceae</taxon>
        <taxon>Clostridium</taxon>
    </lineage>
</organism>
<dbReference type="RefSeq" id="WP_044037199.1">
    <property type="nucleotide sequence ID" value="NZ_HG917868.1"/>
</dbReference>
<dbReference type="PANTHER" id="PTHR24220:SF470">
    <property type="entry name" value="CELL DIVISION ATP-BINDING PROTEIN FTSE"/>
    <property type="match status" value="1"/>
</dbReference>
<evidence type="ECO:0000256" key="6">
    <source>
        <dbReference type="ARBA" id="ARBA00022840"/>
    </source>
</evidence>
<comment type="subunit">
    <text evidence="9">Homodimer. Forms a membrane-associated complex with FtsX.</text>
</comment>
<dbReference type="KEGG" id="clt:CM240_1103"/>
<dbReference type="InterPro" id="IPR003593">
    <property type="entry name" value="AAA+_ATPase"/>
</dbReference>
<dbReference type="PROSITE" id="PS50893">
    <property type="entry name" value="ABC_TRANSPORTER_2"/>
    <property type="match status" value="1"/>
</dbReference>
<dbReference type="Pfam" id="PF00005">
    <property type="entry name" value="ABC_tran"/>
    <property type="match status" value="1"/>
</dbReference>
<dbReference type="EMBL" id="HG917868">
    <property type="protein sequence ID" value="CDM68267.1"/>
    <property type="molecule type" value="Genomic_DNA"/>
</dbReference>
<dbReference type="GO" id="GO:0005524">
    <property type="term" value="F:ATP binding"/>
    <property type="evidence" value="ECO:0007669"/>
    <property type="project" value="UniProtKB-UniRule"/>
</dbReference>
<gene>
    <name evidence="11" type="primary">ftsE1</name>
    <name evidence="9" type="synonym">ftsE</name>
    <name evidence="11" type="ORF">CM240_1103</name>
</gene>
<dbReference type="eggNOG" id="COG2884">
    <property type="taxonomic scope" value="Bacteria"/>
</dbReference>